<evidence type="ECO:0000313" key="1">
    <source>
        <dbReference type="EMBL" id="CYU25757.1"/>
    </source>
</evidence>
<sequence>MSDYQLTGIEQILNALEARLGEANMRRVTSKALRTIAKDHVAPEVEAMARSFVDKGNTVRQIVVGNVSFADYNIPKIKVGWKRSDPGDSPRWNIEHLNEMGFTRNGKFYRPRGFGKLQGVIDEFGEQFPRLAREELKELVE</sequence>
<proteinExistence type="predicted"/>
<dbReference type="Proteomes" id="UP000075182">
    <property type="component" value="Unassembled WGS sequence"/>
</dbReference>
<dbReference type="RefSeq" id="WP_044670322.1">
    <property type="nucleotide sequence ID" value="NZ_CEDC01000003.1"/>
</dbReference>
<dbReference type="AlphaFoldDB" id="A0A0Z8DTZ6"/>
<protein>
    <recommendedName>
        <fullName evidence="5">HK97 gp10 family phage protein</fullName>
    </recommendedName>
</protein>
<evidence type="ECO:0000313" key="2">
    <source>
        <dbReference type="EMBL" id="CYX59811.1"/>
    </source>
</evidence>
<name>A0A0Z8DTZ6_STRSU</name>
<dbReference type="EMBL" id="FIFN01000019">
    <property type="protein sequence ID" value="CYU25757.1"/>
    <property type="molecule type" value="Genomic_DNA"/>
</dbReference>
<gene>
    <name evidence="1" type="ORF">ERS132462_01662</name>
    <name evidence="2" type="ORF">ERS132536_00883</name>
</gene>
<reference evidence="3 4" key="1">
    <citation type="submission" date="2016-02" db="EMBL/GenBank/DDBJ databases">
        <authorList>
            <consortium name="Pathogen Informatics"/>
        </authorList>
    </citation>
    <scope>NUCLEOTIDE SEQUENCE [LARGE SCALE GENOMIC DNA]</scope>
    <source>
        <strain evidence="1 3">LSS100</strain>
        <strain evidence="2 4">SS999</strain>
    </source>
</reference>
<evidence type="ECO:0000313" key="4">
    <source>
        <dbReference type="Proteomes" id="UP000075182"/>
    </source>
</evidence>
<organism evidence="2 4">
    <name type="scientific">Streptococcus suis</name>
    <dbReference type="NCBI Taxonomy" id="1307"/>
    <lineage>
        <taxon>Bacteria</taxon>
        <taxon>Bacillati</taxon>
        <taxon>Bacillota</taxon>
        <taxon>Bacilli</taxon>
        <taxon>Lactobacillales</taxon>
        <taxon>Streptococcaceae</taxon>
        <taxon>Streptococcus</taxon>
    </lineage>
</organism>
<dbReference type="Proteomes" id="UP000072003">
    <property type="component" value="Unassembled WGS sequence"/>
</dbReference>
<accession>A0A0Z8DTZ6</accession>
<evidence type="ECO:0000313" key="3">
    <source>
        <dbReference type="Proteomes" id="UP000072003"/>
    </source>
</evidence>
<dbReference type="EMBL" id="FIMD01000005">
    <property type="protein sequence ID" value="CYX59811.1"/>
    <property type="molecule type" value="Genomic_DNA"/>
</dbReference>
<evidence type="ECO:0008006" key="5">
    <source>
        <dbReference type="Google" id="ProtNLM"/>
    </source>
</evidence>